<gene>
    <name evidence="3" type="ORF">NCTC13028_00180</name>
</gene>
<evidence type="ECO:0000256" key="1">
    <source>
        <dbReference type="ARBA" id="ARBA00022729"/>
    </source>
</evidence>
<keyword evidence="1 2" id="KW-0732">Signal</keyword>
<name>A0A2X2W1F1_CLOCO</name>
<evidence type="ECO:0000256" key="2">
    <source>
        <dbReference type="SAM" id="SignalP"/>
    </source>
</evidence>
<dbReference type="InterPro" id="IPR018389">
    <property type="entry name" value="DctP_fam"/>
</dbReference>
<sequence>MKKKLIPLFFILMSVTLIFSGSNDFKEPKEIPKTVNKELESKAEIVLSAGEINPGEHLMGKMLEKYSEIVNKKSNGRIYIEVYAGGQLGDERSEMQAVQMGALDIFRANTVAIGDFGANKLNLFALPYLFRDRDHLWSVLNSSIGEELLKDMEHNNLGMRGLGYLEEGSRHFFNTKKPVENPSDLNGMKLRVSETSILMDTVSNLGASPTPISFGELFTSLQTGVVDGAEQPLPGYISNSFNEVSPYLVLDGHTYSPGMLVISDITWNKLSEKDQKILKDSANELELYNRKFAEKEDKKILDKLQKYGTKITKPKDIKEWQKIVEPIYDKYGADYKELIEKIRSL</sequence>
<dbReference type="EMBL" id="UAWC01000001">
    <property type="protein sequence ID" value="SQB33147.1"/>
    <property type="molecule type" value="Genomic_DNA"/>
</dbReference>
<dbReference type="Pfam" id="PF03480">
    <property type="entry name" value="DctP"/>
    <property type="match status" value="1"/>
</dbReference>
<dbReference type="RefSeq" id="WP_160110515.1">
    <property type="nucleotide sequence ID" value="NZ_JAHLNT010000008.1"/>
</dbReference>
<dbReference type="NCBIfam" id="TIGR00787">
    <property type="entry name" value="dctP"/>
    <property type="match status" value="1"/>
</dbReference>
<dbReference type="GO" id="GO:0030288">
    <property type="term" value="C:outer membrane-bounded periplasmic space"/>
    <property type="evidence" value="ECO:0007669"/>
    <property type="project" value="InterPro"/>
</dbReference>
<protein>
    <submittedName>
        <fullName evidence="3">Extracellular solute-binding protein</fullName>
    </submittedName>
</protein>
<dbReference type="Proteomes" id="UP000250223">
    <property type="component" value="Unassembled WGS sequence"/>
</dbReference>
<reference evidence="3 4" key="1">
    <citation type="submission" date="2018-06" db="EMBL/GenBank/DDBJ databases">
        <authorList>
            <consortium name="Pathogen Informatics"/>
            <person name="Doyle S."/>
        </authorList>
    </citation>
    <scope>NUCLEOTIDE SEQUENCE [LARGE SCALE GENOMIC DNA]</scope>
    <source>
        <strain evidence="3 4">NCTC13028</strain>
    </source>
</reference>
<feature type="chain" id="PRO_5038531647" evidence="2">
    <location>
        <begin position="21"/>
        <end position="345"/>
    </location>
</feature>
<dbReference type="PIRSF" id="PIRSF006470">
    <property type="entry name" value="DctB"/>
    <property type="match status" value="1"/>
</dbReference>
<dbReference type="Gene3D" id="3.40.190.170">
    <property type="entry name" value="Bacterial extracellular solute-binding protein, family 7"/>
    <property type="match status" value="1"/>
</dbReference>
<feature type="signal peptide" evidence="2">
    <location>
        <begin position="1"/>
        <end position="20"/>
    </location>
</feature>
<dbReference type="CDD" id="cd13603">
    <property type="entry name" value="PBP2_TRAP_Siap_TeaA_like"/>
    <property type="match status" value="1"/>
</dbReference>
<accession>A0A2X2W1F1</accession>
<evidence type="ECO:0000313" key="4">
    <source>
        <dbReference type="Proteomes" id="UP000250223"/>
    </source>
</evidence>
<dbReference type="InterPro" id="IPR004682">
    <property type="entry name" value="TRAP_DctP"/>
</dbReference>
<dbReference type="NCBIfam" id="NF037995">
    <property type="entry name" value="TRAP_S1"/>
    <property type="match status" value="1"/>
</dbReference>
<dbReference type="PANTHER" id="PTHR33376">
    <property type="match status" value="1"/>
</dbReference>
<organism evidence="3 4">
    <name type="scientific">Clostridium cochlearium</name>
    <dbReference type="NCBI Taxonomy" id="1494"/>
    <lineage>
        <taxon>Bacteria</taxon>
        <taxon>Bacillati</taxon>
        <taxon>Bacillota</taxon>
        <taxon>Clostridia</taxon>
        <taxon>Eubacteriales</taxon>
        <taxon>Clostridiaceae</taxon>
        <taxon>Clostridium</taxon>
    </lineage>
</organism>
<dbReference type="GO" id="GO:0055085">
    <property type="term" value="P:transmembrane transport"/>
    <property type="evidence" value="ECO:0007669"/>
    <property type="project" value="InterPro"/>
</dbReference>
<proteinExistence type="predicted"/>
<dbReference type="AlphaFoldDB" id="A0A2X2W1F1"/>
<dbReference type="InterPro" id="IPR038404">
    <property type="entry name" value="TRAP_DctP_sf"/>
</dbReference>
<dbReference type="GO" id="GO:0030246">
    <property type="term" value="F:carbohydrate binding"/>
    <property type="evidence" value="ECO:0007669"/>
    <property type="project" value="TreeGrafter"/>
</dbReference>
<evidence type="ECO:0000313" key="3">
    <source>
        <dbReference type="EMBL" id="SQB33147.1"/>
    </source>
</evidence>
<dbReference type="PANTHER" id="PTHR33376:SF2">
    <property type="entry name" value="DICARBOXYLATE-BINDING PERIPLASMIC PROTEIN"/>
    <property type="match status" value="1"/>
</dbReference>